<gene>
    <name evidence="1" type="ORF">RHIZ70_97</name>
</gene>
<evidence type="ECO:0000313" key="1">
    <source>
        <dbReference type="EMBL" id="SSC64389.1"/>
    </source>
</evidence>
<reference evidence="2" key="1">
    <citation type="submission" date="2018-07" db="EMBL/GenBank/DDBJ databases">
        <authorList>
            <person name="Peiro R."/>
            <person name="Begona"/>
            <person name="Cbmso G."/>
            <person name="Lopez M."/>
            <person name="Gonzalez S."/>
        </authorList>
    </citation>
    <scope>NUCLEOTIDE SEQUENCE [LARGE SCALE GENOMIC DNA]</scope>
</reference>
<protein>
    <submittedName>
        <fullName evidence="1">Uncharacterized protein</fullName>
    </submittedName>
</protein>
<organism evidence="1 2">
    <name type="scientific">Ciceribacter selenitireducens ATCC BAA-1503</name>
    <dbReference type="NCBI Taxonomy" id="1336235"/>
    <lineage>
        <taxon>Bacteria</taxon>
        <taxon>Pseudomonadati</taxon>
        <taxon>Pseudomonadota</taxon>
        <taxon>Alphaproteobacteria</taxon>
        <taxon>Hyphomicrobiales</taxon>
        <taxon>Rhizobiaceae</taxon>
        <taxon>Ciceribacter</taxon>
    </lineage>
</organism>
<dbReference type="EMBL" id="UEYP01000010">
    <property type="protein sequence ID" value="SSC64389.1"/>
    <property type="molecule type" value="Genomic_DNA"/>
</dbReference>
<keyword evidence="2" id="KW-1185">Reference proteome</keyword>
<proteinExistence type="predicted"/>
<dbReference type="AlphaFoldDB" id="A0A376A943"/>
<name>A0A376A943_9HYPH</name>
<sequence>MPFIDFGRLYQADSDGGQGDSLVEPVQTRRCINAPRRGSS</sequence>
<evidence type="ECO:0000313" key="2">
    <source>
        <dbReference type="Proteomes" id="UP000254764"/>
    </source>
</evidence>
<dbReference type="Proteomes" id="UP000254764">
    <property type="component" value="Unassembled WGS sequence"/>
</dbReference>
<accession>A0A376A943</accession>